<feature type="non-terminal residue" evidence="2">
    <location>
        <position position="1"/>
    </location>
</feature>
<feature type="compositionally biased region" description="Basic and acidic residues" evidence="1">
    <location>
        <begin position="32"/>
        <end position="41"/>
    </location>
</feature>
<accession>A0A0G4MIR6</accession>
<keyword evidence="3" id="KW-1185">Reference proteome</keyword>
<feature type="region of interest" description="Disordered" evidence="1">
    <location>
        <begin position="16"/>
        <end position="81"/>
    </location>
</feature>
<evidence type="ECO:0000313" key="2">
    <source>
        <dbReference type="EMBL" id="CRK33885.1"/>
    </source>
</evidence>
<sequence length="81" mass="9130">TQKRRRRPAQLCQRLLHQLDPPGPRRPGRPPHLPDPRDAQAVHRGPRRLRPSRPARRPGAAAVEAAEPPKGHRLAGPQRYA</sequence>
<dbReference type="AlphaFoldDB" id="A0A0G4MIR6"/>
<evidence type="ECO:0000313" key="3">
    <source>
        <dbReference type="Proteomes" id="UP000044602"/>
    </source>
</evidence>
<organism evidence="2 3">
    <name type="scientific">Verticillium longisporum</name>
    <name type="common">Verticillium dahliae var. longisporum</name>
    <dbReference type="NCBI Taxonomy" id="100787"/>
    <lineage>
        <taxon>Eukaryota</taxon>
        <taxon>Fungi</taxon>
        <taxon>Dikarya</taxon>
        <taxon>Ascomycota</taxon>
        <taxon>Pezizomycotina</taxon>
        <taxon>Sordariomycetes</taxon>
        <taxon>Hypocreomycetidae</taxon>
        <taxon>Glomerellales</taxon>
        <taxon>Plectosphaerellaceae</taxon>
        <taxon>Verticillium</taxon>
    </lineage>
</organism>
<name>A0A0G4MIR6_VERLO</name>
<evidence type="ECO:0000256" key="1">
    <source>
        <dbReference type="SAM" id="MobiDB-lite"/>
    </source>
</evidence>
<proteinExistence type="predicted"/>
<feature type="compositionally biased region" description="Basic residues" evidence="1">
    <location>
        <begin position="44"/>
        <end position="56"/>
    </location>
</feature>
<protein>
    <submittedName>
        <fullName evidence="2">Uncharacterized protein</fullName>
    </submittedName>
</protein>
<feature type="compositionally biased region" description="Low complexity" evidence="1">
    <location>
        <begin position="57"/>
        <end position="68"/>
    </location>
</feature>
<reference evidence="2 3" key="1">
    <citation type="submission" date="2015-05" db="EMBL/GenBank/DDBJ databases">
        <authorList>
            <person name="Wang D.B."/>
            <person name="Wang M."/>
        </authorList>
    </citation>
    <scope>NUCLEOTIDE SEQUENCE [LARGE SCALE GENOMIC DNA]</scope>
    <source>
        <strain evidence="2">VL1</strain>
    </source>
</reference>
<dbReference type="EMBL" id="CVQH01022704">
    <property type="protein sequence ID" value="CRK33885.1"/>
    <property type="molecule type" value="Genomic_DNA"/>
</dbReference>
<dbReference type="Proteomes" id="UP000044602">
    <property type="component" value="Unassembled WGS sequence"/>
</dbReference>
<feature type="compositionally biased region" description="Pro residues" evidence="1">
    <location>
        <begin position="21"/>
        <end position="31"/>
    </location>
</feature>
<gene>
    <name evidence="2" type="ORF">BN1708_019339</name>
</gene>